<protein>
    <recommendedName>
        <fullName evidence="5">C2H2-type domain-containing protein</fullName>
    </recommendedName>
</protein>
<dbReference type="Gene3D" id="3.30.160.60">
    <property type="entry name" value="Classic Zinc Finger"/>
    <property type="match status" value="2"/>
</dbReference>
<evidence type="ECO:0000313" key="6">
    <source>
        <dbReference type="EMBL" id="KAJ8936744.1"/>
    </source>
</evidence>
<evidence type="ECO:0000256" key="3">
    <source>
        <dbReference type="ARBA" id="ARBA00022833"/>
    </source>
</evidence>
<feature type="domain" description="C2H2-type" evidence="5">
    <location>
        <begin position="14"/>
        <end position="36"/>
    </location>
</feature>
<dbReference type="InterPro" id="IPR036236">
    <property type="entry name" value="Znf_C2H2_sf"/>
</dbReference>
<dbReference type="InterPro" id="IPR013087">
    <property type="entry name" value="Znf_C2H2_type"/>
</dbReference>
<keyword evidence="2 4" id="KW-0863">Zinc-finger</keyword>
<accession>A0AAV8XE41</accession>
<dbReference type="SUPFAM" id="SSF57667">
    <property type="entry name" value="beta-beta-alpha zinc fingers"/>
    <property type="match status" value="1"/>
</dbReference>
<name>A0AAV8XE41_9CUCU</name>
<comment type="caution">
    <text evidence="6">The sequence shown here is derived from an EMBL/GenBank/DDBJ whole genome shotgun (WGS) entry which is preliminary data.</text>
</comment>
<keyword evidence="1" id="KW-0479">Metal-binding</keyword>
<evidence type="ECO:0000256" key="2">
    <source>
        <dbReference type="ARBA" id="ARBA00022771"/>
    </source>
</evidence>
<keyword evidence="3" id="KW-0862">Zinc</keyword>
<evidence type="ECO:0000256" key="1">
    <source>
        <dbReference type="ARBA" id="ARBA00022723"/>
    </source>
</evidence>
<dbReference type="EMBL" id="JAPWTK010000717">
    <property type="protein sequence ID" value="KAJ8936744.1"/>
    <property type="molecule type" value="Genomic_DNA"/>
</dbReference>
<gene>
    <name evidence="6" type="ORF">NQ318_016115</name>
</gene>
<dbReference type="AlphaFoldDB" id="A0AAV8XE41"/>
<dbReference type="SMART" id="SM00355">
    <property type="entry name" value="ZnF_C2H2"/>
    <property type="match status" value="1"/>
</dbReference>
<keyword evidence="7" id="KW-1185">Reference proteome</keyword>
<dbReference type="Pfam" id="PF00096">
    <property type="entry name" value="zf-C2H2"/>
    <property type="match status" value="1"/>
</dbReference>
<dbReference type="GO" id="GO:0008270">
    <property type="term" value="F:zinc ion binding"/>
    <property type="evidence" value="ECO:0007669"/>
    <property type="project" value="UniProtKB-KW"/>
</dbReference>
<proteinExistence type="predicted"/>
<dbReference type="GO" id="GO:0005634">
    <property type="term" value="C:nucleus"/>
    <property type="evidence" value="ECO:0007669"/>
    <property type="project" value="UniProtKB-ARBA"/>
</dbReference>
<evidence type="ECO:0000313" key="7">
    <source>
        <dbReference type="Proteomes" id="UP001162162"/>
    </source>
</evidence>
<organism evidence="6 7">
    <name type="scientific">Aromia moschata</name>
    <dbReference type="NCBI Taxonomy" id="1265417"/>
    <lineage>
        <taxon>Eukaryota</taxon>
        <taxon>Metazoa</taxon>
        <taxon>Ecdysozoa</taxon>
        <taxon>Arthropoda</taxon>
        <taxon>Hexapoda</taxon>
        <taxon>Insecta</taxon>
        <taxon>Pterygota</taxon>
        <taxon>Neoptera</taxon>
        <taxon>Endopterygota</taxon>
        <taxon>Coleoptera</taxon>
        <taxon>Polyphaga</taxon>
        <taxon>Cucujiformia</taxon>
        <taxon>Chrysomeloidea</taxon>
        <taxon>Cerambycidae</taxon>
        <taxon>Cerambycinae</taxon>
        <taxon>Callichromatini</taxon>
        <taxon>Aromia</taxon>
    </lineage>
</organism>
<dbReference type="PROSITE" id="PS50157">
    <property type="entry name" value="ZINC_FINGER_C2H2_2"/>
    <property type="match status" value="1"/>
</dbReference>
<evidence type="ECO:0000259" key="5">
    <source>
        <dbReference type="PROSITE" id="PS50157"/>
    </source>
</evidence>
<dbReference type="FunFam" id="3.30.160.60:FF:000446">
    <property type="entry name" value="Zinc finger protein"/>
    <property type="match status" value="1"/>
</dbReference>
<reference evidence="6" key="1">
    <citation type="journal article" date="2023" name="Insect Mol. Biol.">
        <title>Genome sequencing provides insights into the evolution of gene families encoding plant cell wall-degrading enzymes in longhorned beetles.</title>
        <authorList>
            <person name="Shin N.R."/>
            <person name="Okamura Y."/>
            <person name="Kirsch R."/>
            <person name="Pauchet Y."/>
        </authorList>
    </citation>
    <scope>NUCLEOTIDE SEQUENCE</scope>
    <source>
        <strain evidence="6">AMC_N1</strain>
    </source>
</reference>
<dbReference type="Proteomes" id="UP001162162">
    <property type="component" value="Unassembled WGS sequence"/>
</dbReference>
<evidence type="ECO:0000256" key="4">
    <source>
        <dbReference type="PROSITE-ProRule" id="PRU00042"/>
    </source>
</evidence>
<sequence length="127" mass="14711">MYYEAYYYRTDDQLPCPVCGKAFRSQAHLQDHVKRHGRLEILRVRRLRPEVHRQVIAQDSQARPLRNQAIQVQGVREELLAAQHARPPHADPLGEKPFPCPICPKEFAPKSTLTYSGLWREVEAISI</sequence>
<dbReference type="PROSITE" id="PS00028">
    <property type="entry name" value="ZINC_FINGER_C2H2_1"/>
    <property type="match status" value="1"/>
</dbReference>